<dbReference type="GO" id="GO:0003723">
    <property type="term" value="F:RNA binding"/>
    <property type="evidence" value="ECO:0007669"/>
    <property type="project" value="UniProtKB-UniRule"/>
</dbReference>
<keyword evidence="1 5" id="KW-0489">Methyltransferase</keyword>
<dbReference type="Gene3D" id="2.30.130.10">
    <property type="entry name" value="PUA domain"/>
    <property type="match status" value="1"/>
</dbReference>
<dbReference type="CDD" id="cd02440">
    <property type="entry name" value="AdoMet_MTases"/>
    <property type="match status" value="1"/>
</dbReference>
<evidence type="ECO:0000256" key="2">
    <source>
        <dbReference type="ARBA" id="ARBA00022679"/>
    </source>
</evidence>
<keyword evidence="8" id="KW-1185">Reference proteome</keyword>
<dbReference type="InterPro" id="IPR036974">
    <property type="entry name" value="PUA_sf"/>
</dbReference>
<name>A0AAV8UIM6_9RHOD</name>
<evidence type="ECO:0000256" key="5">
    <source>
        <dbReference type="PROSITE-ProRule" id="PRU01023"/>
    </source>
</evidence>
<dbReference type="PRINTS" id="PR02008">
    <property type="entry name" value="RCMTFAMILY"/>
</dbReference>
<evidence type="ECO:0000313" key="7">
    <source>
        <dbReference type="EMBL" id="KAJ8902344.1"/>
    </source>
</evidence>
<dbReference type="InterPro" id="IPR002478">
    <property type="entry name" value="PUA"/>
</dbReference>
<protein>
    <recommendedName>
        <fullName evidence="6">SAM-dependent MTase RsmB/NOP-type domain-containing protein</fullName>
    </recommendedName>
</protein>
<keyword evidence="4 5" id="KW-0694">RNA-binding</keyword>
<reference evidence="7 8" key="1">
    <citation type="journal article" date="2023" name="Nat. Commun.">
        <title>Origin of minicircular mitochondrial genomes in red algae.</title>
        <authorList>
            <person name="Lee Y."/>
            <person name="Cho C.H."/>
            <person name="Lee Y.M."/>
            <person name="Park S.I."/>
            <person name="Yang J.H."/>
            <person name="West J.A."/>
            <person name="Bhattacharya D."/>
            <person name="Yoon H.S."/>
        </authorList>
    </citation>
    <scope>NUCLEOTIDE SEQUENCE [LARGE SCALE GENOMIC DNA]</scope>
    <source>
        <strain evidence="7 8">CCMP1338</strain>
        <tissue evidence="7">Whole cell</tissue>
    </source>
</reference>
<dbReference type="Pfam" id="PF01189">
    <property type="entry name" value="Methyltr_RsmB-F"/>
    <property type="match status" value="1"/>
</dbReference>
<feature type="binding site" evidence="5">
    <location>
        <position position="309"/>
    </location>
    <ligand>
        <name>S-adenosyl-L-methionine</name>
        <dbReference type="ChEBI" id="CHEBI:59789"/>
    </ligand>
</feature>
<dbReference type="InterPro" id="IPR015947">
    <property type="entry name" value="PUA-like_sf"/>
</dbReference>
<dbReference type="Gene3D" id="3.30.70.1170">
    <property type="entry name" value="Sun protein, domain 3"/>
    <property type="match status" value="1"/>
</dbReference>
<dbReference type="CDD" id="cd21150">
    <property type="entry name" value="PUA_NSun6-like"/>
    <property type="match status" value="1"/>
</dbReference>
<feature type="binding site" evidence="5">
    <location>
        <position position="248"/>
    </location>
    <ligand>
        <name>S-adenosyl-L-methionine</name>
        <dbReference type="ChEBI" id="CHEBI:59789"/>
    </ligand>
</feature>
<evidence type="ECO:0000256" key="4">
    <source>
        <dbReference type="ARBA" id="ARBA00022884"/>
    </source>
</evidence>
<comment type="similarity">
    <text evidence="5">Belongs to the class I-like SAM-binding methyltransferase superfamily. RsmB/NOP family.</text>
</comment>
<organism evidence="7 8">
    <name type="scientific">Rhodosorus marinus</name>
    <dbReference type="NCBI Taxonomy" id="101924"/>
    <lineage>
        <taxon>Eukaryota</taxon>
        <taxon>Rhodophyta</taxon>
        <taxon>Stylonematophyceae</taxon>
        <taxon>Stylonematales</taxon>
        <taxon>Stylonemataceae</taxon>
        <taxon>Rhodosorus</taxon>
    </lineage>
</organism>
<evidence type="ECO:0000259" key="6">
    <source>
        <dbReference type="PROSITE" id="PS51686"/>
    </source>
</evidence>
<evidence type="ECO:0000256" key="1">
    <source>
        <dbReference type="ARBA" id="ARBA00022603"/>
    </source>
</evidence>
<dbReference type="GO" id="GO:0008173">
    <property type="term" value="F:RNA methyltransferase activity"/>
    <property type="evidence" value="ECO:0007669"/>
    <property type="project" value="InterPro"/>
</dbReference>
<feature type="domain" description="SAM-dependent MTase RsmB/NOP-type" evidence="6">
    <location>
        <begin position="127"/>
        <end position="429"/>
    </location>
</feature>
<dbReference type="InterPro" id="IPR023267">
    <property type="entry name" value="RCMT"/>
</dbReference>
<gene>
    <name evidence="7" type="ORF">NDN08_006751</name>
</gene>
<dbReference type="InterPro" id="IPR001678">
    <property type="entry name" value="MeTrfase_RsmB-F_NOP2_dom"/>
</dbReference>
<keyword evidence="3 5" id="KW-0949">S-adenosyl-L-methionine</keyword>
<dbReference type="PROSITE" id="PS51686">
    <property type="entry name" value="SAM_MT_RSMB_NOP"/>
    <property type="match status" value="1"/>
</dbReference>
<dbReference type="Gene3D" id="3.40.50.150">
    <property type="entry name" value="Vaccinia Virus protein VP39"/>
    <property type="match status" value="1"/>
</dbReference>
<dbReference type="PANTHER" id="PTHR22807">
    <property type="entry name" value="NOP2 YEAST -RELATED NOL1/NOP2/FMU SUN DOMAIN-CONTAINING"/>
    <property type="match status" value="1"/>
</dbReference>
<sequence>MDSVQRVGGDAHETMKRLFGEEVALKYFEHLARPPPTTARVNTLVTTPEQVAEELRALVPEALKGSVAILESLPDVVVVQTLGPIDRSSSNLSKVWVSRKCGEAVLRGANIFAPGVMAAETSLAVGIRVAVYADITDSLTKGSFKNEDNHPGHYLGNGIAKMDRKMLFHTERAHGIAIVLDEAVFVAPSLNGIMEDKIYLQNLPSAVVSHVLDPQPGEYVLDMCASPGGKTTHMAILMGDKGRLVAFDKGYEKVKDIERNAKRLGLTIIQAHRNDATKYRKYISESGEVTNGANPPMFARESFDRILVDPPCSALGIRPRLEFSDRLSTDLQQKALFQRNFLRAAVMLLKPGGVLVYSTCTINPGENESNVRYALDEFPLKLEKPKVRLGEVGVEGMGLSDEEREMVQRFEPWGRHDTPGFFCARFRKTGEYQ</sequence>
<dbReference type="PROSITE" id="PS50890">
    <property type="entry name" value="PUA"/>
    <property type="match status" value="1"/>
</dbReference>
<keyword evidence="2 5" id="KW-0808">Transferase</keyword>
<dbReference type="Pfam" id="PF01472">
    <property type="entry name" value="PUA"/>
    <property type="match status" value="1"/>
</dbReference>
<dbReference type="SUPFAM" id="SSF88697">
    <property type="entry name" value="PUA domain-like"/>
    <property type="match status" value="1"/>
</dbReference>
<dbReference type="AlphaFoldDB" id="A0AAV8UIM6"/>
<dbReference type="PANTHER" id="PTHR22807:SF34">
    <property type="entry name" value="TRNA (CYTOSINE(72)-C(5))-METHYLTRANSFERASE NSUN6"/>
    <property type="match status" value="1"/>
</dbReference>
<evidence type="ECO:0000313" key="8">
    <source>
        <dbReference type="Proteomes" id="UP001157974"/>
    </source>
</evidence>
<dbReference type="EMBL" id="JAMWBK010000009">
    <property type="protein sequence ID" value="KAJ8902344.1"/>
    <property type="molecule type" value="Genomic_DNA"/>
</dbReference>
<dbReference type="InterPro" id="IPR049560">
    <property type="entry name" value="MeTrfase_RsmB-F_NOP2_cat"/>
</dbReference>
<dbReference type="Proteomes" id="UP001157974">
    <property type="component" value="Unassembled WGS sequence"/>
</dbReference>
<comment type="caution">
    <text evidence="5">Lacks conserved residue(s) required for the propagation of feature annotation.</text>
</comment>
<feature type="active site" description="Nucleophile" evidence="5">
    <location>
        <position position="360"/>
    </location>
</feature>
<evidence type="ECO:0000256" key="3">
    <source>
        <dbReference type="ARBA" id="ARBA00022691"/>
    </source>
</evidence>
<dbReference type="InterPro" id="IPR029063">
    <property type="entry name" value="SAM-dependent_MTases_sf"/>
</dbReference>
<accession>A0AAV8UIM6</accession>
<dbReference type="GO" id="GO:0001510">
    <property type="term" value="P:RNA methylation"/>
    <property type="evidence" value="ECO:0007669"/>
    <property type="project" value="InterPro"/>
</dbReference>
<feature type="binding site" evidence="5">
    <location>
        <position position="275"/>
    </location>
    <ligand>
        <name>S-adenosyl-L-methionine</name>
        <dbReference type="ChEBI" id="CHEBI:59789"/>
    </ligand>
</feature>
<dbReference type="SUPFAM" id="SSF53335">
    <property type="entry name" value="S-adenosyl-L-methionine-dependent methyltransferases"/>
    <property type="match status" value="1"/>
</dbReference>
<comment type="caution">
    <text evidence="7">The sequence shown here is derived from an EMBL/GenBank/DDBJ whole genome shotgun (WGS) entry which is preliminary data.</text>
</comment>
<proteinExistence type="inferred from homology"/>